<name>A0A9D2QEF5_9CORY</name>
<protein>
    <submittedName>
        <fullName evidence="2">Uncharacterized protein</fullName>
    </submittedName>
</protein>
<feature type="region of interest" description="Disordered" evidence="1">
    <location>
        <begin position="1"/>
        <end position="50"/>
    </location>
</feature>
<reference evidence="2" key="2">
    <citation type="submission" date="2021-04" db="EMBL/GenBank/DDBJ databases">
        <authorList>
            <person name="Gilroy R."/>
        </authorList>
    </citation>
    <scope>NUCLEOTIDE SEQUENCE</scope>
    <source>
        <strain evidence="2">ChiHjej13B12-4958</strain>
    </source>
</reference>
<reference evidence="2" key="1">
    <citation type="journal article" date="2021" name="PeerJ">
        <title>Extensive microbial diversity within the chicken gut microbiome revealed by metagenomics and culture.</title>
        <authorList>
            <person name="Gilroy R."/>
            <person name="Ravi A."/>
            <person name="Getino M."/>
            <person name="Pursley I."/>
            <person name="Horton D.L."/>
            <person name="Alikhan N.F."/>
            <person name="Baker D."/>
            <person name="Gharbi K."/>
            <person name="Hall N."/>
            <person name="Watson M."/>
            <person name="Adriaenssens E.M."/>
            <person name="Foster-Nyarko E."/>
            <person name="Jarju S."/>
            <person name="Secka A."/>
            <person name="Antonio M."/>
            <person name="Oren A."/>
            <person name="Chaudhuri R.R."/>
            <person name="La Ragione R."/>
            <person name="Hildebrand F."/>
            <person name="Pallen M.J."/>
        </authorList>
    </citation>
    <scope>NUCLEOTIDE SEQUENCE</scope>
    <source>
        <strain evidence="2">ChiHjej13B12-4958</strain>
    </source>
</reference>
<evidence type="ECO:0000313" key="2">
    <source>
        <dbReference type="EMBL" id="HJC84559.1"/>
    </source>
</evidence>
<gene>
    <name evidence="2" type="ORF">H9751_03225</name>
</gene>
<dbReference type="AlphaFoldDB" id="A0A9D2QEF5"/>
<feature type="compositionally biased region" description="Polar residues" evidence="1">
    <location>
        <begin position="9"/>
        <end position="21"/>
    </location>
</feature>
<comment type="caution">
    <text evidence="2">The sequence shown here is derived from an EMBL/GenBank/DDBJ whole genome shotgun (WGS) entry which is preliminary data.</text>
</comment>
<organism evidence="2 3">
    <name type="scientific">Candidatus Corynebacterium faecigallinarum</name>
    <dbReference type="NCBI Taxonomy" id="2838528"/>
    <lineage>
        <taxon>Bacteria</taxon>
        <taxon>Bacillati</taxon>
        <taxon>Actinomycetota</taxon>
        <taxon>Actinomycetes</taxon>
        <taxon>Mycobacteriales</taxon>
        <taxon>Corynebacteriaceae</taxon>
        <taxon>Corynebacterium</taxon>
    </lineage>
</organism>
<evidence type="ECO:0000256" key="1">
    <source>
        <dbReference type="SAM" id="MobiDB-lite"/>
    </source>
</evidence>
<proteinExistence type="predicted"/>
<evidence type="ECO:0000313" key="3">
    <source>
        <dbReference type="Proteomes" id="UP000823858"/>
    </source>
</evidence>
<dbReference type="Proteomes" id="UP000823858">
    <property type="component" value="Unassembled WGS sequence"/>
</dbReference>
<accession>A0A9D2QEF5</accession>
<feature type="compositionally biased region" description="Basic and acidic residues" evidence="1">
    <location>
        <begin position="41"/>
        <end position="50"/>
    </location>
</feature>
<sequence>MAFKDLFTKKNTANNPASSCCNIEIVPDDQPEQPDAQPQAGDERNASQEP</sequence>
<dbReference type="EMBL" id="DWVP01000004">
    <property type="protein sequence ID" value="HJC84559.1"/>
    <property type="molecule type" value="Genomic_DNA"/>
</dbReference>